<proteinExistence type="predicted"/>
<sequence>MRFHDACAMTQKNSAATPILALDLEKFRVKYGLSISSACEIFGLQRAKWTALQKNPSTVLADNTVCILLDFYERNPSTIPIRRVINIRQHMVDLGYDPDNPTDKALFATTHGREKAASYRWDGGQGGISKPVERLIEATDRLPTESGKKKRQVLETIARDVAARQGIRDPLARGSWRKDD</sequence>
<keyword evidence="2" id="KW-1185">Reference proteome</keyword>
<evidence type="ECO:0000313" key="1">
    <source>
        <dbReference type="EMBL" id="RDU98766.1"/>
    </source>
</evidence>
<dbReference type="AlphaFoldDB" id="A0A3D8K1I0"/>
<evidence type="ECO:0000313" key="2">
    <source>
        <dbReference type="Proteomes" id="UP000256838"/>
    </source>
</evidence>
<dbReference type="EMBL" id="QRGA01000006">
    <property type="protein sequence ID" value="RDU98766.1"/>
    <property type="molecule type" value="Genomic_DNA"/>
</dbReference>
<reference evidence="1 2" key="1">
    <citation type="submission" date="2018-08" db="EMBL/GenBank/DDBJ databases">
        <title>Paraburkholderia sp. DHOM06 isolated from forest soil.</title>
        <authorList>
            <person name="Gao Z.-H."/>
            <person name="Qiu L.-H."/>
        </authorList>
    </citation>
    <scope>NUCLEOTIDE SEQUENCE [LARGE SCALE GENOMIC DNA]</scope>
    <source>
        <strain evidence="1 2">DHOM06</strain>
    </source>
</reference>
<organism evidence="1 2">
    <name type="scientific">Trinickia dinghuensis</name>
    <dbReference type="NCBI Taxonomy" id="2291023"/>
    <lineage>
        <taxon>Bacteria</taxon>
        <taxon>Pseudomonadati</taxon>
        <taxon>Pseudomonadota</taxon>
        <taxon>Betaproteobacteria</taxon>
        <taxon>Burkholderiales</taxon>
        <taxon>Burkholderiaceae</taxon>
        <taxon>Trinickia</taxon>
    </lineage>
</organism>
<dbReference type="Proteomes" id="UP000256838">
    <property type="component" value="Unassembled WGS sequence"/>
</dbReference>
<name>A0A3D8K1I0_9BURK</name>
<protein>
    <submittedName>
        <fullName evidence="1">Uncharacterized protein</fullName>
    </submittedName>
</protein>
<accession>A0A3D8K1I0</accession>
<gene>
    <name evidence="1" type="ORF">DWV00_10885</name>
</gene>
<comment type="caution">
    <text evidence="1">The sequence shown here is derived from an EMBL/GenBank/DDBJ whole genome shotgun (WGS) entry which is preliminary data.</text>
</comment>